<dbReference type="OrthoDB" id="2687921at2759"/>
<protein>
    <submittedName>
        <fullName evidence="2">Uncharacterized protein</fullName>
    </submittedName>
</protein>
<evidence type="ECO:0000313" key="2">
    <source>
        <dbReference type="EMBL" id="KAG1803126.1"/>
    </source>
</evidence>
<feature type="chain" id="PRO_5040409065" evidence="1">
    <location>
        <begin position="20"/>
        <end position="171"/>
    </location>
</feature>
<reference evidence="2" key="1">
    <citation type="journal article" date="2020" name="New Phytol.">
        <title>Comparative genomics reveals dynamic genome evolution in host specialist ectomycorrhizal fungi.</title>
        <authorList>
            <person name="Lofgren L.A."/>
            <person name="Nguyen N.H."/>
            <person name="Vilgalys R."/>
            <person name="Ruytinx J."/>
            <person name="Liao H.L."/>
            <person name="Branco S."/>
            <person name="Kuo A."/>
            <person name="LaButti K."/>
            <person name="Lipzen A."/>
            <person name="Andreopoulos W."/>
            <person name="Pangilinan J."/>
            <person name="Riley R."/>
            <person name="Hundley H."/>
            <person name="Na H."/>
            <person name="Barry K."/>
            <person name="Grigoriev I.V."/>
            <person name="Stajich J.E."/>
            <person name="Kennedy P.G."/>
        </authorList>
    </citation>
    <scope>NUCLEOTIDE SEQUENCE</scope>
    <source>
        <strain evidence="2">MN1</strain>
    </source>
</reference>
<accession>A0A9P7J550</accession>
<dbReference type="EMBL" id="JABBWG010000071">
    <property type="protein sequence ID" value="KAG1803126.1"/>
    <property type="molecule type" value="Genomic_DNA"/>
</dbReference>
<proteinExistence type="predicted"/>
<evidence type="ECO:0000256" key="1">
    <source>
        <dbReference type="SAM" id="SignalP"/>
    </source>
</evidence>
<evidence type="ECO:0000313" key="3">
    <source>
        <dbReference type="Proteomes" id="UP000807769"/>
    </source>
</evidence>
<keyword evidence="3" id="KW-1185">Reference proteome</keyword>
<name>A0A9P7J550_9AGAM</name>
<dbReference type="GeneID" id="64638549"/>
<dbReference type="AlphaFoldDB" id="A0A9P7J550"/>
<comment type="caution">
    <text evidence="2">The sequence shown here is derived from an EMBL/GenBank/DDBJ whole genome shotgun (WGS) entry which is preliminary data.</text>
</comment>
<dbReference type="RefSeq" id="XP_041186443.1">
    <property type="nucleotide sequence ID" value="XM_041344533.1"/>
</dbReference>
<gene>
    <name evidence="2" type="ORF">BJ212DRAFT_992849</name>
</gene>
<keyword evidence="1" id="KW-0732">Signal</keyword>
<feature type="signal peptide" evidence="1">
    <location>
        <begin position="1"/>
        <end position="19"/>
    </location>
</feature>
<sequence length="171" mass="19301">MHTGALIFILAALPREMLLRVPRFVIRRWWCLGTENRSGLQRCLQCLLSEQLSRVDHCFLDIALAQESAQYDSYWSSTGPELTTISTAAATSTHSTDPYYKEATGALWKNNVHDKVHLPATTATTEVLRRSGELWKGREHEEVDLVTGLSRRSGELWHGLEHEEVSASPNL</sequence>
<organism evidence="2 3">
    <name type="scientific">Suillus subaureus</name>
    <dbReference type="NCBI Taxonomy" id="48587"/>
    <lineage>
        <taxon>Eukaryota</taxon>
        <taxon>Fungi</taxon>
        <taxon>Dikarya</taxon>
        <taxon>Basidiomycota</taxon>
        <taxon>Agaricomycotina</taxon>
        <taxon>Agaricomycetes</taxon>
        <taxon>Agaricomycetidae</taxon>
        <taxon>Boletales</taxon>
        <taxon>Suillineae</taxon>
        <taxon>Suillaceae</taxon>
        <taxon>Suillus</taxon>
    </lineage>
</organism>
<dbReference type="Proteomes" id="UP000807769">
    <property type="component" value="Unassembled WGS sequence"/>
</dbReference>